<dbReference type="HAMAP" id="MF_01940">
    <property type="entry name" value="RNA_CPDase"/>
    <property type="match status" value="1"/>
</dbReference>
<evidence type="ECO:0000256" key="1">
    <source>
        <dbReference type="ARBA" id="ARBA00022801"/>
    </source>
</evidence>
<keyword evidence="1 2" id="KW-0378">Hydrolase</keyword>
<comment type="function">
    <text evidence="2">Hydrolyzes RNA 2',3'-cyclic phosphodiester to an RNA 2'-phosphomonoester.</text>
</comment>
<gene>
    <name evidence="3" type="primary">thpR</name>
    <name evidence="3" type="ORF">ACFP3V_00355</name>
</gene>
<proteinExistence type="inferred from homology"/>
<dbReference type="Proteomes" id="UP001596174">
    <property type="component" value="Unassembled WGS sequence"/>
</dbReference>
<comment type="similarity">
    <text evidence="2">Belongs to the 2H phosphoesterase superfamily. ThpR family.</text>
</comment>
<feature type="short sequence motif" description="HXTX 1" evidence="2">
    <location>
        <begin position="42"/>
        <end position="45"/>
    </location>
</feature>
<dbReference type="NCBIfam" id="TIGR02258">
    <property type="entry name" value="2_5_ligase"/>
    <property type="match status" value="1"/>
</dbReference>
<protein>
    <recommendedName>
        <fullName evidence="2">RNA 2',3'-cyclic phosphodiesterase</fullName>
        <shortName evidence="2">RNA 2',3'-CPDase</shortName>
        <ecNumber evidence="2">3.1.4.58</ecNumber>
    </recommendedName>
</protein>
<dbReference type="Pfam" id="PF13563">
    <property type="entry name" value="2_5_RNA_ligase2"/>
    <property type="match status" value="1"/>
</dbReference>
<feature type="active site" description="Proton donor" evidence="2">
    <location>
        <position position="42"/>
    </location>
</feature>
<comment type="caution">
    <text evidence="3">The sequence shown here is derived from an EMBL/GenBank/DDBJ whole genome shotgun (WGS) entry which is preliminary data.</text>
</comment>
<keyword evidence="4" id="KW-1185">Reference proteome</keyword>
<name>A0ABW1FY73_9ACTN</name>
<evidence type="ECO:0000313" key="4">
    <source>
        <dbReference type="Proteomes" id="UP001596174"/>
    </source>
</evidence>
<dbReference type="RefSeq" id="WP_380578339.1">
    <property type="nucleotide sequence ID" value="NZ_JBHSQJ010000001.1"/>
</dbReference>
<dbReference type="EMBL" id="JBHSQJ010000001">
    <property type="protein sequence ID" value="MFC5905676.1"/>
    <property type="molecule type" value="Genomic_DNA"/>
</dbReference>
<sequence length="188" mass="20395">MRLFVAVLPPQSALDQLAVAARRLHAFPGADGLRWTGVESWHLTLAFLGQVDPELLPGLEARFARLAHRHEQHLLRLHGGGHFGDRALWAGVDGDVRALRQLAHGVANAAVKSGIEIDARPFRPHLTLARAGARRADLRPLAGELAGFTGDPWTVGSLHLMRSHLGAGPAHYESVGEWPLRAQGKADR</sequence>
<dbReference type="InterPro" id="IPR009097">
    <property type="entry name" value="Cyclic_Pdiesterase"/>
</dbReference>
<comment type="catalytic activity">
    <reaction evidence="2">
        <text>a 3'-end 2',3'-cyclophospho-ribonucleotide-RNA + H2O = a 3'-end 2'-phospho-ribonucleotide-RNA + H(+)</text>
        <dbReference type="Rhea" id="RHEA:11828"/>
        <dbReference type="Rhea" id="RHEA-COMP:10464"/>
        <dbReference type="Rhea" id="RHEA-COMP:17353"/>
        <dbReference type="ChEBI" id="CHEBI:15377"/>
        <dbReference type="ChEBI" id="CHEBI:15378"/>
        <dbReference type="ChEBI" id="CHEBI:83064"/>
        <dbReference type="ChEBI" id="CHEBI:173113"/>
        <dbReference type="EC" id="3.1.4.58"/>
    </reaction>
</comment>
<dbReference type="EC" id="3.1.4.58" evidence="2"/>
<dbReference type="SUPFAM" id="SSF55144">
    <property type="entry name" value="LigT-like"/>
    <property type="match status" value="1"/>
</dbReference>
<feature type="active site" description="Proton acceptor" evidence="2">
    <location>
        <position position="125"/>
    </location>
</feature>
<dbReference type="PANTHER" id="PTHR35561:SF1">
    <property type="entry name" value="RNA 2',3'-CYCLIC PHOSPHODIESTERASE"/>
    <property type="match status" value="1"/>
</dbReference>
<dbReference type="Gene3D" id="3.90.1140.10">
    <property type="entry name" value="Cyclic phosphodiesterase"/>
    <property type="match status" value="1"/>
</dbReference>
<feature type="short sequence motif" description="HXTX 2" evidence="2">
    <location>
        <begin position="125"/>
        <end position="128"/>
    </location>
</feature>
<dbReference type="InterPro" id="IPR004175">
    <property type="entry name" value="RNA_CPDase"/>
</dbReference>
<reference evidence="4" key="1">
    <citation type="journal article" date="2019" name="Int. J. Syst. Evol. Microbiol.">
        <title>The Global Catalogue of Microorganisms (GCM) 10K type strain sequencing project: providing services to taxonomists for standard genome sequencing and annotation.</title>
        <authorList>
            <consortium name="The Broad Institute Genomics Platform"/>
            <consortium name="The Broad Institute Genome Sequencing Center for Infectious Disease"/>
            <person name="Wu L."/>
            <person name="Ma J."/>
        </authorList>
    </citation>
    <scope>NUCLEOTIDE SEQUENCE [LARGE SCALE GENOMIC DNA]</scope>
    <source>
        <strain evidence="4">JCM 4816</strain>
    </source>
</reference>
<evidence type="ECO:0000256" key="2">
    <source>
        <dbReference type="HAMAP-Rule" id="MF_01940"/>
    </source>
</evidence>
<evidence type="ECO:0000313" key="3">
    <source>
        <dbReference type="EMBL" id="MFC5905676.1"/>
    </source>
</evidence>
<accession>A0ABW1FY73</accession>
<dbReference type="PANTHER" id="PTHR35561">
    <property type="entry name" value="RNA 2',3'-CYCLIC PHOSPHODIESTERASE"/>
    <property type="match status" value="1"/>
</dbReference>
<organism evidence="3 4">
    <name type="scientific">Streptacidiphilus monticola</name>
    <dbReference type="NCBI Taxonomy" id="2161674"/>
    <lineage>
        <taxon>Bacteria</taxon>
        <taxon>Bacillati</taxon>
        <taxon>Actinomycetota</taxon>
        <taxon>Actinomycetes</taxon>
        <taxon>Kitasatosporales</taxon>
        <taxon>Streptomycetaceae</taxon>
        <taxon>Streptacidiphilus</taxon>
    </lineage>
</organism>